<evidence type="ECO:0008006" key="3">
    <source>
        <dbReference type="Google" id="ProtNLM"/>
    </source>
</evidence>
<accession>A0A2W2DTB3</accession>
<reference evidence="1 2" key="1">
    <citation type="submission" date="2018-01" db="EMBL/GenBank/DDBJ databases">
        <title>Draft genome sequence of Nonomuraea sp. KC333.</title>
        <authorList>
            <person name="Sahin N."/>
            <person name="Saygin H."/>
            <person name="Ay H."/>
        </authorList>
    </citation>
    <scope>NUCLEOTIDE SEQUENCE [LARGE SCALE GENOMIC DNA]</scope>
    <source>
        <strain evidence="1 2">KC333</strain>
    </source>
</reference>
<proteinExistence type="predicted"/>
<evidence type="ECO:0000313" key="2">
    <source>
        <dbReference type="Proteomes" id="UP000249304"/>
    </source>
</evidence>
<name>A0A2W2DTB3_9ACTN</name>
<organism evidence="1 2">
    <name type="scientific">Nonomuraea aridisoli</name>
    <dbReference type="NCBI Taxonomy" id="2070368"/>
    <lineage>
        <taxon>Bacteria</taxon>
        <taxon>Bacillati</taxon>
        <taxon>Actinomycetota</taxon>
        <taxon>Actinomycetes</taxon>
        <taxon>Streptosporangiales</taxon>
        <taxon>Streptosporangiaceae</taxon>
        <taxon>Nonomuraea</taxon>
    </lineage>
</organism>
<sequence>EVVVGRVPGAVTAFEEVQAVEVLPEVAGCLGVAATEAVRAVASTSADVAHRLHLIALRLDAYGRPRDALVPAAEAVARLRGLADAEPGLRTMLASAAATLAGVHARLDDLDAAARSAAECVRNLRALVTLEPAGHRPALAARLLDLGELLLADDRPEEALAPLQEAMTVTAEGGTARARRLLGLCLDELGRTADARVQLEIAAELYDVPGADGRGQADSAEARARLSRMEPAEPETGEPWLPGLTVTPPQEAVARAEERLAECRRAVEDAGAPGPELVDAYLSAQAMLATAWSDAGRAGDGLALATQAAELLQRHAAPGPPHALAVGMVAAALGRALVGLGRHKEAVPHLLTAIESYEPQAELSVAFRTELAHLLTLETVALSRAACPADAEAAADRLVELYAGLVADGAEPPQALAGALRLQAGIRFARQDAEGALLSVTRALDAVPSPPGNDDARLLTAACLELGGLCLAELGEAEAAGDRLARGTALMARVGTVPGDLVGVHLLALVRLARLRAREEGPAAGAALYARILDLRPLPGADVLGALVDELSVLVAEMTGTAGLAGPLAAFAEALEREVPTGGAPELHARYARCLAAFGAAAARDGDDEGAVLGAELAVRVYRGLAVVSGAYREPLGVALAELAAAYARSGRVELAVLEQAVDLLGDRPDRTFAETLLRYAAELLERGRAVEALAHCERAADLCDELDEPPVAAAVYAQLGATLAALDRPQAALEAISWSLAELDRADHDGPRTQQDRTERARVRARAVQVRGTVLRAFDREQAAMAHLVEALRLFTALPDPQAAAETAAMIADDLLAAGRAREAAEYAEIAATGHRPGTVKHALATQRLVRCHMMLGSLIQANALVENLIRTARRAPDDLTYRAVLADSLAQSSELLPLLRLDGAVEAEARAREAIAIYDELIAAGTDAQALHTGRAGACLTLASALRMRDLAAEAINPLREAVAELERFSPGDPMQGGLLSRAMLMLGDALMEAERPLEAGLVFHRATQVTRDAPARAVAHARLGFCQLDLGRDDAADAALRVAAELLRGVPAARQDGDLLRDVLRGRFSLLEKAGRDQEARAVEAELLRLGVTP</sequence>
<dbReference type="InterPro" id="IPR019734">
    <property type="entry name" value="TPR_rpt"/>
</dbReference>
<evidence type="ECO:0000313" key="1">
    <source>
        <dbReference type="EMBL" id="PZG13461.1"/>
    </source>
</evidence>
<dbReference type="Proteomes" id="UP000249304">
    <property type="component" value="Unassembled WGS sequence"/>
</dbReference>
<feature type="non-terminal residue" evidence="1">
    <location>
        <position position="1"/>
    </location>
</feature>
<protein>
    <recommendedName>
        <fullName evidence="3">Tetratricopeptide repeat protein</fullName>
    </recommendedName>
</protein>
<dbReference type="AlphaFoldDB" id="A0A2W2DTB3"/>
<dbReference type="SUPFAM" id="SSF48452">
    <property type="entry name" value="TPR-like"/>
    <property type="match status" value="5"/>
</dbReference>
<dbReference type="RefSeq" id="WP_181449034.1">
    <property type="nucleotide sequence ID" value="NZ_POUD01000155.1"/>
</dbReference>
<gene>
    <name evidence="1" type="ORF">C1J01_29840</name>
</gene>
<comment type="caution">
    <text evidence="1">The sequence shown here is derived from an EMBL/GenBank/DDBJ whole genome shotgun (WGS) entry which is preliminary data.</text>
</comment>
<dbReference type="InterPro" id="IPR011990">
    <property type="entry name" value="TPR-like_helical_dom_sf"/>
</dbReference>
<dbReference type="Gene3D" id="1.25.40.10">
    <property type="entry name" value="Tetratricopeptide repeat domain"/>
    <property type="match status" value="5"/>
</dbReference>
<keyword evidence="2" id="KW-1185">Reference proteome</keyword>
<dbReference type="EMBL" id="POUD01000155">
    <property type="protein sequence ID" value="PZG13461.1"/>
    <property type="molecule type" value="Genomic_DNA"/>
</dbReference>
<dbReference type="SMART" id="SM00028">
    <property type="entry name" value="TPR"/>
    <property type="match status" value="8"/>
</dbReference>